<keyword evidence="9" id="KW-1185">Reference proteome</keyword>
<dbReference type="Proteomes" id="UP000006061">
    <property type="component" value="Chromosome"/>
</dbReference>
<feature type="binding site" evidence="6">
    <location>
        <position position="81"/>
    </location>
    <ligand>
        <name>S-adenosyl-L-methionine</name>
        <dbReference type="ChEBI" id="CHEBI:59789"/>
    </ligand>
</feature>
<protein>
    <recommendedName>
        <fullName evidence="6">Ribosomal RNA small subunit methyltransferase H</fullName>
        <ecNumber evidence="6">2.1.1.199</ecNumber>
    </recommendedName>
    <alternativeName>
        <fullName evidence="6">16S rRNA m(4)C1402 methyltransferase</fullName>
    </alternativeName>
    <alternativeName>
        <fullName evidence="6">rRNA (cytosine-N(4)-)-methyltransferase RsmH</fullName>
    </alternativeName>
</protein>
<evidence type="ECO:0000256" key="5">
    <source>
        <dbReference type="ARBA" id="ARBA00022691"/>
    </source>
</evidence>
<evidence type="ECO:0000313" key="9">
    <source>
        <dbReference type="Proteomes" id="UP000006061"/>
    </source>
</evidence>
<dbReference type="Pfam" id="PF01795">
    <property type="entry name" value="Methyltransf_5"/>
    <property type="match status" value="1"/>
</dbReference>
<dbReference type="SUPFAM" id="SSF81799">
    <property type="entry name" value="Putative methyltransferase TM0872, insert domain"/>
    <property type="match status" value="1"/>
</dbReference>
<feature type="binding site" evidence="6">
    <location>
        <position position="103"/>
    </location>
    <ligand>
        <name>S-adenosyl-L-methionine</name>
        <dbReference type="ChEBI" id="CHEBI:59789"/>
    </ligand>
</feature>
<evidence type="ECO:0000256" key="1">
    <source>
        <dbReference type="ARBA" id="ARBA00010396"/>
    </source>
</evidence>
<dbReference type="EMBL" id="CP003198">
    <property type="protein sequence ID" value="AFM21525.1"/>
    <property type="molecule type" value="Genomic_DNA"/>
</dbReference>
<keyword evidence="6" id="KW-0963">Cytoplasm</keyword>
<evidence type="ECO:0000313" key="8">
    <source>
        <dbReference type="EMBL" id="AFM21525.1"/>
    </source>
</evidence>
<keyword evidence="2 6" id="KW-0698">rRNA processing</keyword>
<dbReference type="NCBIfam" id="TIGR00006">
    <property type="entry name" value="16S rRNA (cytosine(1402)-N(4))-methyltransferase RsmH"/>
    <property type="match status" value="1"/>
</dbReference>
<evidence type="ECO:0000256" key="4">
    <source>
        <dbReference type="ARBA" id="ARBA00022679"/>
    </source>
</evidence>
<dbReference type="Gene3D" id="3.40.50.150">
    <property type="entry name" value="Vaccinia Virus protein VP39"/>
    <property type="match status" value="1"/>
</dbReference>
<comment type="similarity">
    <text evidence="1 6">Belongs to the methyltransferase superfamily. RsmH family.</text>
</comment>
<keyword evidence="3 6" id="KW-0489">Methyltransferase</keyword>
<name>I4BW68_ACEMN</name>
<dbReference type="InterPro" id="IPR023397">
    <property type="entry name" value="SAM-dep_MeTrfase_MraW_recog"/>
</dbReference>
<dbReference type="PATRIC" id="fig|891968.3.peg.874"/>
<dbReference type="GO" id="GO:0071424">
    <property type="term" value="F:rRNA (cytosine-N4-)-methyltransferase activity"/>
    <property type="evidence" value="ECO:0007669"/>
    <property type="project" value="UniProtKB-UniRule"/>
</dbReference>
<dbReference type="GO" id="GO:0005737">
    <property type="term" value="C:cytoplasm"/>
    <property type="evidence" value="ECO:0007669"/>
    <property type="project" value="UniProtKB-SubCell"/>
</dbReference>
<dbReference type="GO" id="GO:0070475">
    <property type="term" value="P:rRNA base methylation"/>
    <property type="evidence" value="ECO:0007669"/>
    <property type="project" value="UniProtKB-UniRule"/>
</dbReference>
<proteinExistence type="inferred from homology"/>
<dbReference type="InterPro" id="IPR029063">
    <property type="entry name" value="SAM-dependent_MTases_sf"/>
</dbReference>
<dbReference type="SUPFAM" id="SSF53335">
    <property type="entry name" value="S-adenosyl-L-methionine-dependent methyltransferases"/>
    <property type="match status" value="1"/>
</dbReference>
<evidence type="ECO:0000256" key="2">
    <source>
        <dbReference type="ARBA" id="ARBA00022552"/>
    </source>
</evidence>
<dbReference type="AlphaFoldDB" id="I4BW68"/>
<dbReference type="HOGENOM" id="CLU_038422_2_0_0"/>
<dbReference type="KEGG" id="amo:Anamo_0888"/>
<feature type="binding site" evidence="6">
    <location>
        <begin position="35"/>
        <end position="37"/>
    </location>
    <ligand>
        <name>S-adenosyl-L-methionine</name>
        <dbReference type="ChEBI" id="CHEBI:59789"/>
    </ligand>
</feature>
<organism evidence="8 9">
    <name type="scientific">Acetomicrobium mobile (strain ATCC BAA-54 / DSM 13181 / JCM 12221 / NGA)</name>
    <name type="common">Anaerobaculum mobile</name>
    <dbReference type="NCBI Taxonomy" id="891968"/>
    <lineage>
        <taxon>Bacteria</taxon>
        <taxon>Thermotogati</taxon>
        <taxon>Synergistota</taxon>
        <taxon>Synergistia</taxon>
        <taxon>Synergistales</taxon>
        <taxon>Acetomicrobiaceae</taxon>
        <taxon>Acetomicrobium</taxon>
    </lineage>
</organism>
<evidence type="ECO:0000256" key="3">
    <source>
        <dbReference type="ARBA" id="ARBA00022603"/>
    </source>
</evidence>
<dbReference type="STRING" id="891968.Anamo_0888"/>
<feature type="region of interest" description="Disordered" evidence="7">
    <location>
        <begin position="278"/>
        <end position="300"/>
    </location>
</feature>
<dbReference type="PIRSF" id="PIRSF004486">
    <property type="entry name" value="MraW"/>
    <property type="match status" value="1"/>
</dbReference>
<keyword evidence="4 6" id="KW-0808">Transferase</keyword>
<dbReference type="Gene3D" id="1.10.150.170">
    <property type="entry name" value="Putative methyltransferase TM0872, insert domain"/>
    <property type="match status" value="1"/>
</dbReference>
<dbReference type="PANTHER" id="PTHR11265">
    <property type="entry name" value="S-ADENOSYL-METHYLTRANSFERASE MRAW"/>
    <property type="match status" value="1"/>
</dbReference>
<evidence type="ECO:0000256" key="7">
    <source>
        <dbReference type="SAM" id="MobiDB-lite"/>
    </source>
</evidence>
<feature type="binding site" evidence="6">
    <location>
        <position position="110"/>
    </location>
    <ligand>
        <name>S-adenosyl-L-methionine</name>
        <dbReference type="ChEBI" id="CHEBI:59789"/>
    </ligand>
</feature>
<gene>
    <name evidence="6" type="primary">rsmH</name>
    <name evidence="8" type="ordered locus">Anamo_0888</name>
</gene>
<dbReference type="EC" id="2.1.1.199" evidence="6"/>
<feature type="binding site" evidence="6">
    <location>
        <position position="54"/>
    </location>
    <ligand>
        <name>S-adenosyl-L-methionine</name>
        <dbReference type="ChEBI" id="CHEBI:59789"/>
    </ligand>
</feature>
<comment type="subcellular location">
    <subcellularLocation>
        <location evidence="6">Cytoplasm</location>
    </subcellularLocation>
</comment>
<comment type="function">
    <text evidence="6">Specifically methylates the N4 position of cytidine in position 1402 (C1402) of 16S rRNA.</text>
</comment>
<dbReference type="InterPro" id="IPR002903">
    <property type="entry name" value="RsmH"/>
</dbReference>
<comment type="catalytic activity">
    <reaction evidence="6">
        <text>cytidine(1402) in 16S rRNA + S-adenosyl-L-methionine = N(4)-methylcytidine(1402) in 16S rRNA + S-adenosyl-L-homocysteine + H(+)</text>
        <dbReference type="Rhea" id="RHEA:42928"/>
        <dbReference type="Rhea" id="RHEA-COMP:10286"/>
        <dbReference type="Rhea" id="RHEA-COMP:10287"/>
        <dbReference type="ChEBI" id="CHEBI:15378"/>
        <dbReference type="ChEBI" id="CHEBI:57856"/>
        <dbReference type="ChEBI" id="CHEBI:59789"/>
        <dbReference type="ChEBI" id="CHEBI:74506"/>
        <dbReference type="ChEBI" id="CHEBI:82748"/>
        <dbReference type="EC" id="2.1.1.199"/>
    </reaction>
</comment>
<reference evidence="9" key="1">
    <citation type="journal article" date="2013" name="Stand. Genomic Sci.">
        <title>Complete genome sequence of the moderate thermophile Anaerobaculum mobile type strain (NGA(T)).</title>
        <authorList>
            <person name="Mavromatis K."/>
            <person name="Stackebrandt E."/>
            <person name="Held B."/>
            <person name="Lapidus A."/>
            <person name="Nolan M."/>
            <person name="Lucas S."/>
            <person name="Hammon N."/>
            <person name="Deshpande S."/>
            <person name="Cheng J.F."/>
            <person name="Tapia R."/>
            <person name="Goodwin L.A."/>
            <person name="Pitluck S."/>
            <person name="Liolios K."/>
            <person name="Pagani I."/>
            <person name="Ivanova N."/>
            <person name="Mikhailova N."/>
            <person name="Huntemann M."/>
            <person name="Pati A."/>
            <person name="Chen A."/>
            <person name="Palaniappan K."/>
            <person name="Land M."/>
            <person name="Rohde M."/>
            <person name="Spring S."/>
            <person name="Goker M."/>
            <person name="Woyke T."/>
            <person name="Detter J.C."/>
            <person name="Bristow J."/>
            <person name="Eisen J.A."/>
            <person name="Markowitz V."/>
            <person name="Hugenholtz P."/>
            <person name="Klenk H.P."/>
            <person name="Kyrpides N.C."/>
        </authorList>
    </citation>
    <scope>NUCLEOTIDE SEQUENCE</scope>
    <source>
        <strain evidence="9">ATCC BAA-54 / DSM 13181 / NGA</strain>
    </source>
</reference>
<dbReference type="PANTHER" id="PTHR11265:SF0">
    <property type="entry name" value="12S RRNA N4-METHYLCYTIDINE METHYLTRANSFERASE"/>
    <property type="match status" value="1"/>
</dbReference>
<keyword evidence="5 6" id="KW-0949">S-adenosyl-L-methionine</keyword>
<accession>I4BW68</accession>
<dbReference type="eggNOG" id="COG0275">
    <property type="taxonomic scope" value="Bacteria"/>
</dbReference>
<feature type="compositionally biased region" description="Basic residues" evidence="7">
    <location>
        <begin position="288"/>
        <end position="300"/>
    </location>
</feature>
<sequence length="300" mass="33868">MGSIDHVPVMSDEIIDILSKIDRLDLLIDATLGLGGHALRICSTFPSVVILGIDQDEEALAIASKKLADFKDRVMLVKSNFKLIDDIVMSHLSGRLADAVLFDLGVSSMQVDDEERGFSFNKEGPLDMRMDKQGAISAYDLINKLTIDELTEIFYKYGEERYSHLLAKAIVRYRERHGQISSTTELVEIVRNALPARIQRHMGKHPARKIFQALRIVVNDEINALKQGLTKSVDCVRSGGVIIVLSYHSLEDRLVKHTFKQWESDGRGRLYSKKPILPKPEEVERNPRSRSAKLRAFIKS</sequence>
<dbReference type="HAMAP" id="MF_01007">
    <property type="entry name" value="16SrRNA_methyltr_H"/>
    <property type="match status" value="1"/>
</dbReference>
<evidence type="ECO:0000256" key="6">
    <source>
        <dbReference type="HAMAP-Rule" id="MF_01007"/>
    </source>
</evidence>